<evidence type="ECO:0000313" key="2">
    <source>
        <dbReference type="Proteomes" id="UP001595818"/>
    </source>
</evidence>
<protein>
    <recommendedName>
        <fullName evidence="3">Lipoprotein</fullName>
    </recommendedName>
</protein>
<keyword evidence="2" id="KW-1185">Reference proteome</keyword>
<evidence type="ECO:0000313" key="1">
    <source>
        <dbReference type="EMBL" id="MFC4871297.1"/>
    </source>
</evidence>
<dbReference type="RefSeq" id="WP_377062639.1">
    <property type="nucleotide sequence ID" value="NZ_JBHSJJ010000003.1"/>
</dbReference>
<accession>A0ABV9SY02</accession>
<evidence type="ECO:0008006" key="3">
    <source>
        <dbReference type="Google" id="ProtNLM"/>
    </source>
</evidence>
<proteinExistence type="predicted"/>
<name>A0ABV9SY02_9BACT</name>
<sequence>MFKESIDMKNGSSSRFGRMCLAAVIFSLLATGCAENDLAPSHPVEVRFQLLNSAGEPTTSFHEGEDIVFEYRMLNKSDEAVFWFMEPENYQDLFTVLSIAAGRSKMIGTPHDNLKIYVNGVQMQRGSKLESHAEVVIRMTWKGDWDEAIFFGTPLGEPHEGHFT</sequence>
<organism evidence="1 2">
    <name type="scientific">Negadavirga shengliensis</name>
    <dbReference type="NCBI Taxonomy" id="1389218"/>
    <lineage>
        <taxon>Bacteria</taxon>
        <taxon>Pseudomonadati</taxon>
        <taxon>Bacteroidota</taxon>
        <taxon>Cytophagia</taxon>
        <taxon>Cytophagales</taxon>
        <taxon>Cyclobacteriaceae</taxon>
        <taxon>Negadavirga</taxon>
    </lineage>
</organism>
<reference evidence="2" key="1">
    <citation type="journal article" date="2019" name="Int. J. Syst. Evol. Microbiol.">
        <title>The Global Catalogue of Microorganisms (GCM) 10K type strain sequencing project: providing services to taxonomists for standard genome sequencing and annotation.</title>
        <authorList>
            <consortium name="The Broad Institute Genomics Platform"/>
            <consortium name="The Broad Institute Genome Sequencing Center for Infectious Disease"/>
            <person name="Wu L."/>
            <person name="Ma J."/>
        </authorList>
    </citation>
    <scope>NUCLEOTIDE SEQUENCE [LARGE SCALE GENOMIC DNA]</scope>
    <source>
        <strain evidence="2">CGMCC 4.7466</strain>
    </source>
</reference>
<gene>
    <name evidence="1" type="ORF">ACFPFU_06330</name>
</gene>
<comment type="caution">
    <text evidence="1">The sequence shown here is derived from an EMBL/GenBank/DDBJ whole genome shotgun (WGS) entry which is preliminary data.</text>
</comment>
<dbReference type="PROSITE" id="PS51257">
    <property type="entry name" value="PROKAR_LIPOPROTEIN"/>
    <property type="match status" value="1"/>
</dbReference>
<dbReference type="EMBL" id="JBHSJJ010000003">
    <property type="protein sequence ID" value="MFC4871297.1"/>
    <property type="molecule type" value="Genomic_DNA"/>
</dbReference>
<dbReference type="Proteomes" id="UP001595818">
    <property type="component" value="Unassembled WGS sequence"/>
</dbReference>